<accession>D1NUP8</accession>
<comment type="caution">
    <text evidence="1">The sequence shown here is derived from an EMBL/GenBank/DDBJ whole genome shotgun (WGS) entry which is preliminary data.</text>
</comment>
<dbReference type="AlphaFoldDB" id="D1NUP8"/>
<protein>
    <submittedName>
        <fullName evidence="1">Uncharacterized protein</fullName>
    </submittedName>
</protein>
<gene>
    <name evidence="1" type="ORF">BIFGAL_03574</name>
</gene>
<evidence type="ECO:0000313" key="1">
    <source>
        <dbReference type="EMBL" id="EFA22549.1"/>
    </source>
</evidence>
<evidence type="ECO:0000313" key="2">
    <source>
        <dbReference type="Proteomes" id="UP000003656"/>
    </source>
</evidence>
<proteinExistence type="predicted"/>
<organism evidence="1 2">
    <name type="scientific">Bifidobacterium gallicum DSM 20093 = LMG 11596</name>
    <dbReference type="NCBI Taxonomy" id="561180"/>
    <lineage>
        <taxon>Bacteria</taxon>
        <taxon>Bacillati</taxon>
        <taxon>Actinomycetota</taxon>
        <taxon>Actinomycetes</taxon>
        <taxon>Bifidobacteriales</taxon>
        <taxon>Bifidobacteriaceae</taxon>
        <taxon>Bifidobacterium</taxon>
    </lineage>
</organism>
<dbReference type="EMBL" id="ABXB03000003">
    <property type="protein sequence ID" value="EFA22549.1"/>
    <property type="molecule type" value="Genomic_DNA"/>
</dbReference>
<sequence length="111" mass="12489">MTLAGAMNMDAEQPANNRESIDIESPEGLIGDQQFAAVLDGMQLWLALAQYAQVEPSAQQAQLAQQWSEEQLHAVGEYLQRLDSPAREWILRVAEESADLLNRYPPQRPIR</sequence>
<dbReference type="Proteomes" id="UP000003656">
    <property type="component" value="Unassembled WGS sequence"/>
</dbReference>
<reference evidence="1 2" key="1">
    <citation type="submission" date="2009-11" db="EMBL/GenBank/DDBJ databases">
        <authorList>
            <person name="Weinstock G."/>
            <person name="Sodergren E."/>
            <person name="Clifton S."/>
            <person name="Fulton L."/>
            <person name="Fulton B."/>
            <person name="Courtney L."/>
            <person name="Fronick C."/>
            <person name="Harrison M."/>
            <person name="Strong C."/>
            <person name="Farmer C."/>
            <person name="Delahaunty K."/>
            <person name="Markovic C."/>
            <person name="Hall O."/>
            <person name="Minx P."/>
            <person name="Tomlinson C."/>
            <person name="Mitreva M."/>
            <person name="Nelson J."/>
            <person name="Hou S."/>
            <person name="Wollam A."/>
            <person name="Pepin K.H."/>
            <person name="Johnson M."/>
            <person name="Bhonagiri V."/>
            <person name="Nash W.E."/>
            <person name="Warren W."/>
            <person name="Chinwalla A."/>
            <person name="Mardis E.R."/>
            <person name="Wilson R.K."/>
        </authorList>
    </citation>
    <scope>NUCLEOTIDE SEQUENCE [LARGE SCALE GENOMIC DNA]</scope>
    <source>
        <strain evidence="1 2">DSM 20093</strain>
    </source>
</reference>
<name>D1NUP8_9BIFI</name>